<dbReference type="SUPFAM" id="SSF53850">
    <property type="entry name" value="Periplasmic binding protein-like II"/>
    <property type="match status" value="1"/>
</dbReference>
<name>A0A0L8BKT3_ENSAD</name>
<dbReference type="PANTHER" id="PTHR30537">
    <property type="entry name" value="HTH-TYPE TRANSCRIPTIONAL REGULATOR"/>
    <property type="match status" value="1"/>
</dbReference>
<dbReference type="InterPro" id="IPR036388">
    <property type="entry name" value="WH-like_DNA-bd_sf"/>
</dbReference>
<dbReference type="PROSITE" id="PS50931">
    <property type="entry name" value="HTH_LYSR"/>
    <property type="match status" value="1"/>
</dbReference>
<dbReference type="FunFam" id="1.10.10.10:FF:000001">
    <property type="entry name" value="LysR family transcriptional regulator"/>
    <property type="match status" value="1"/>
</dbReference>
<comment type="similarity">
    <text evidence="1">Belongs to the LysR transcriptional regulatory family.</text>
</comment>
<dbReference type="AlphaFoldDB" id="A0A0L8BKT3"/>
<dbReference type="InterPro" id="IPR058163">
    <property type="entry name" value="LysR-type_TF_proteobact-type"/>
</dbReference>
<evidence type="ECO:0000313" key="7">
    <source>
        <dbReference type="Proteomes" id="UP000037425"/>
    </source>
</evidence>
<dbReference type="PATRIC" id="fig|106592.7.peg.3604"/>
<dbReference type="InterPro" id="IPR036390">
    <property type="entry name" value="WH_DNA-bd_sf"/>
</dbReference>
<dbReference type="GO" id="GO:0043565">
    <property type="term" value="F:sequence-specific DNA binding"/>
    <property type="evidence" value="ECO:0007669"/>
    <property type="project" value="TreeGrafter"/>
</dbReference>
<dbReference type="Pfam" id="PF03466">
    <property type="entry name" value="LysR_substrate"/>
    <property type="match status" value="1"/>
</dbReference>
<reference evidence="7" key="1">
    <citation type="submission" date="2015-07" db="EMBL/GenBank/DDBJ databases">
        <title>Whole genome sequence of an Ensifer adhaerens strain isolated from a cave pool in the Wind Cave National Park.</title>
        <authorList>
            <person name="Eng W.W.H."/>
            <person name="Gan H.M."/>
            <person name="Barton H.A."/>
            <person name="Savka M.A."/>
        </authorList>
    </citation>
    <scope>NUCLEOTIDE SEQUENCE [LARGE SCALE GENOMIC DNA]</scope>
    <source>
        <strain evidence="7">SD006</strain>
    </source>
</reference>
<evidence type="ECO:0000256" key="1">
    <source>
        <dbReference type="ARBA" id="ARBA00009437"/>
    </source>
</evidence>
<feature type="domain" description="HTH lysR-type" evidence="5">
    <location>
        <begin position="5"/>
        <end position="62"/>
    </location>
</feature>
<evidence type="ECO:0000256" key="3">
    <source>
        <dbReference type="ARBA" id="ARBA00023125"/>
    </source>
</evidence>
<dbReference type="EMBL" id="LGAP01000021">
    <property type="protein sequence ID" value="KOF15205.1"/>
    <property type="molecule type" value="Genomic_DNA"/>
</dbReference>
<dbReference type="GO" id="GO:0003700">
    <property type="term" value="F:DNA-binding transcription factor activity"/>
    <property type="evidence" value="ECO:0007669"/>
    <property type="project" value="InterPro"/>
</dbReference>
<organism evidence="6 7">
    <name type="scientific">Ensifer adhaerens</name>
    <name type="common">Sinorhizobium morelense</name>
    <dbReference type="NCBI Taxonomy" id="106592"/>
    <lineage>
        <taxon>Bacteria</taxon>
        <taxon>Pseudomonadati</taxon>
        <taxon>Pseudomonadota</taxon>
        <taxon>Alphaproteobacteria</taxon>
        <taxon>Hyphomicrobiales</taxon>
        <taxon>Rhizobiaceae</taxon>
        <taxon>Sinorhizobium/Ensifer group</taxon>
        <taxon>Ensifer</taxon>
    </lineage>
</organism>
<evidence type="ECO:0000256" key="2">
    <source>
        <dbReference type="ARBA" id="ARBA00023015"/>
    </source>
</evidence>
<dbReference type="Pfam" id="PF00126">
    <property type="entry name" value="HTH_1"/>
    <property type="match status" value="1"/>
</dbReference>
<gene>
    <name evidence="6" type="ORF">AC244_24340</name>
</gene>
<accession>A0A0L8BKT3</accession>
<dbReference type="PANTHER" id="PTHR30537:SF26">
    <property type="entry name" value="GLYCINE CLEAVAGE SYSTEM TRANSCRIPTIONAL ACTIVATOR"/>
    <property type="match status" value="1"/>
</dbReference>
<dbReference type="SUPFAM" id="SSF46785">
    <property type="entry name" value="Winged helix' DNA-binding domain"/>
    <property type="match status" value="1"/>
</dbReference>
<protein>
    <recommendedName>
        <fullName evidence="5">HTH lysR-type domain-containing protein</fullName>
    </recommendedName>
</protein>
<dbReference type="Gene3D" id="1.10.10.10">
    <property type="entry name" value="Winged helix-like DNA-binding domain superfamily/Winged helix DNA-binding domain"/>
    <property type="match status" value="1"/>
</dbReference>
<evidence type="ECO:0000313" key="6">
    <source>
        <dbReference type="EMBL" id="KOF15205.1"/>
    </source>
</evidence>
<dbReference type="Gene3D" id="3.40.190.10">
    <property type="entry name" value="Periplasmic binding protein-like II"/>
    <property type="match status" value="2"/>
</dbReference>
<comment type="caution">
    <text evidence="6">The sequence shown here is derived from an EMBL/GenBank/DDBJ whole genome shotgun (WGS) entry which is preliminary data.</text>
</comment>
<dbReference type="CDD" id="cd08432">
    <property type="entry name" value="PBP2_GcdR_TrpI_HvrB_AmpR_like"/>
    <property type="match status" value="1"/>
</dbReference>
<keyword evidence="2" id="KW-0805">Transcription regulation</keyword>
<dbReference type="Proteomes" id="UP000037425">
    <property type="component" value="Unassembled WGS sequence"/>
</dbReference>
<keyword evidence="3" id="KW-0238">DNA-binding</keyword>
<evidence type="ECO:0000256" key="4">
    <source>
        <dbReference type="ARBA" id="ARBA00023163"/>
    </source>
</evidence>
<dbReference type="InterPro" id="IPR005119">
    <property type="entry name" value="LysR_subst-bd"/>
</dbReference>
<dbReference type="InterPro" id="IPR000847">
    <property type="entry name" value="LysR_HTH_N"/>
</dbReference>
<keyword evidence="4" id="KW-0804">Transcription</keyword>
<dbReference type="GO" id="GO:0006351">
    <property type="term" value="P:DNA-templated transcription"/>
    <property type="evidence" value="ECO:0007669"/>
    <property type="project" value="TreeGrafter"/>
</dbReference>
<sequence>MSKIPPMSAVRAFEAAARHLSFTRAAQELGMTQAAVSYQIRLLEDRTGTPLFVRLPREVRLTDAGRQLAPRVTEALDLLGTAFSEIADKTEHHLHISVLPTVVSSWLGSRLASFQTAHPNISIRVHMSTELIDFKRDAIDLVVRSGNGDWSGNDVFPLFPIEYMPVCTPRFLEKHQLKDPADVLRVRRFGNASWWRRWMTEAGVEPPVSNGTELIFDVQAMDVATTLLDHGIAMVVSTFLIEELRSGKLVRPFNHIVRDGRAYWLVYPQSQRRQKKIQAFRDWIIAEAAASNVLLAAVAGELPSARSQAGIGASALIRPE</sequence>
<dbReference type="PRINTS" id="PR00039">
    <property type="entry name" value="HTHLYSR"/>
</dbReference>
<proteinExistence type="inferred from homology"/>
<evidence type="ECO:0000259" key="5">
    <source>
        <dbReference type="PROSITE" id="PS50931"/>
    </source>
</evidence>